<keyword evidence="11" id="KW-1185">Reference proteome</keyword>
<evidence type="ECO:0000256" key="1">
    <source>
        <dbReference type="ARBA" id="ARBA00004245"/>
    </source>
</evidence>
<dbReference type="SMART" id="SM00102">
    <property type="entry name" value="ADF"/>
    <property type="match status" value="2"/>
</dbReference>
<dbReference type="PANTHER" id="PTHR13759">
    <property type="entry name" value="TWINFILIN"/>
    <property type="match status" value="1"/>
</dbReference>
<dbReference type="Pfam" id="PF00241">
    <property type="entry name" value="Cofilin_ADF"/>
    <property type="match status" value="2"/>
</dbReference>
<dbReference type="STRING" id="1230905.A0A1G4JDN0"/>
<dbReference type="GO" id="GO:0030042">
    <property type="term" value="P:actin filament depolymerization"/>
    <property type="evidence" value="ECO:0007669"/>
    <property type="project" value="TreeGrafter"/>
</dbReference>
<dbReference type="InterPro" id="IPR002108">
    <property type="entry name" value="ADF-H"/>
</dbReference>
<sequence length="337" mass="36081">MSNQSGITADQELLDTIGALTTETAGSAVVVAQISSDNTSVRVAATLHSTDQLSTYLSSHAEPAYIWVRRGAGKVAFVSYMPETTPVRAKMLYASTKNTVSRQVGSNHISLTLMASSADELVADLSATPAAGATGDAATHNAAGTSVLTESERQNLEISRQQKTEGSRAARALVSQNNGTAHTLSFKVASDKSISDLLREFSFVSFKIDIAKEQVEILATAQVSQPTQLPDYLDSTQPSYNLYHSQGRNYFIYSCPSGSKVKERMLYASNKSGFLKHLKEVDGVDMAKTVEVGDADELELSDFGTESNAGNAENVNSAAGRLKFNRPKRPGRRTGAN</sequence>
<evidence type="ECO:0000259" key="9">
    <source>
        <dbReference type="PROSITE" id="PS51263"/>
    </source>
</evidence>
<organism evidence="10 11">
    <name type="scientific">Lachancea mirantina</name>
    <dbReference type="NCBI Taxonomy" id="1230905"/>
    <lineage>
        <taxon>Eukaryota</taxon>
        <taxon>Fungi</taxon>
        <taxon>Dikarya</taxon>
        <taxon>Ascomycota</taxon>
        <taxon>Saccharomycotina</taxon>
        <taxon>Saccharomycetes</taxon>
        <taxon>Saccharomycetales</taxon>
        <taxon>Saccharomycetaceae</taxon>
        <taxon>Lachancea</taxon>
    </lineage>
</organism>
<dbReference type="GO" id="GO:0051015">
    <property type="term" value="F:actin filament binding"/>
    <property type="evidence" value="ECO:0007669"/>
    <property type="project" value="TreeGrafter"/>
</dbReference>
<feature type="compositionally biased region" description="Polar residues" evidence="8">
    <location>
        <begin position="304"/>
        <end position="317"/>
    </location>
</feature>
<dbReference type="GO" id="GO:0005884">
    <property type="term" value="C:actin filament"/>
    <property type="evidence" value="ECO:0007669"/>
    <property type="project" value="TreeGrafter"/>
</dbReference>
<dbReference type="GO" id="GO:0003785">
    <property type="term" value="F:actin monomer binding"/>
    <property type="evidence" value="ECO:0007669"/>
    <property type="project" value="TreeGrafter"/>
</dbReference>
<dbReference type="PROSITE" id="PS51263">
    <property type="entry name" value="ADF_H"/>
    <property type="match status" value="2"/>
</dbReference>
<gene>
    <name evidence="10" type="ORF">LAMI_0D09692G</name>
</gene>
<accession>A0A1G4JDN0</accession>
<evidence type="ECO:0000256" key="2">
    <source>
        <dbReference type="ARBA" id="ARBA00009557"/>
    </source>
</evidence>
<keyword evidence="5" id="KW-0009">Actin-binding</keyword>
<dbReference type="PANTHER" id="PTHR13759:SF1">
    <property type="entry name" value="TWINFILIN"/>
    <property type="match status" value="1"/>
</dbReference>
<reference evidence="10 11" key="1">
    <citation type="submission" date="2016-03" db="EMBL/GenBank/DDBJ databases">
        <authorList>
            <person name="Devillers H."/>
        </authorList>
    </citation>
    <scope>NUCLEOTIDE SEQUENCE [LARGE SCALE GENOMIC DNA]</scope>
    <source>
        <strain evidence="10">CBS 11717</strain>
    </source>
</reference>
<dbReference type="Gene3D" id="3.40.20.10">
    <property type="entry name" value="Severin"/>
    <property type="match status" value="2"/>
</dbReference>
<evidence type="ECO:0000313" key="10">
    <source>
        <dbReference type="EMBL" id="SCU88330.1"/>
    </source>
</evidence>
<dbReference type="SUPFAM" id="SSF55753">
    <property type="entry name" value="Actin depolymerizing proteins"/>
    <property type="match status" value="2"/>
</dbReference>
<feature type="compositionally biased region" description="Basic residues" evidence="8">
    <location>
        <begin position="323"/>
        <end position="337"/>
    </location>
</feature>
<dbReference type="GO" id="GO:0005737">
    <property type="term" value="C:cytoplasm"/>
    <property type="evidence" value="ECO:0007669"/>
    <property type="project" value="TreeGrafter"/>
</dbReference>
<feature type="region of interest" description="Disordered" evidence="8">
    <location>
        <begin position="302"/>
        <end position="337"/>
    </location>
</feature>
<evidence type="ECO:0000256" key="7">
    <source>
        <dbReference type="ARBA" id="ARBA00038532"/>
    </source>
</evidence>
<evidence type="ECO:0000313" key="11">
    <source>
        <dbReference type="Proteomes" id="UP000191024"/>
    </source>
</evidence>
<evidence type="ECO:0000256" key="6">
    <source>
        <dbReference type="ARBA" id="ARBA00023212"/>
    </source>
</evidence>
<dbReference type="Proteomes" id="UP000191024">
    <property type="component" value="Chromosome D"/>
</dbReference>
<evidence type="ECO:0000256" key="4">
    <source>
        <dbReference type="ARBA" id="ARBA00022737"/>
    </source>
</evidence>
<feature type="domain" description="ADF-H" evidence="9">
    <location>
        <begin position="178"/>
        <end position="308"/>
    </location>
</feature>
<evidence type="ECO:0000256" key="3">
    <source>
        <dbReference type="ARBA" id="ARBA00022490"/>
    </source>
</evidence>
<dbReference type="CDD" id="cd11284">
    <property type="entry name" value="ADF_Twf-C_like"/>
    <property type="match status" value="1"/>
</dbReference>
<dbReference type="AlphaFoldDB" id="A0A1G4JDN0"/>
<comment type="subcellular location">
    <subcellularLocation>
        <location evidence="1">Cytoplasm</location>
        <location evidence="1">Cytoskeleton</location>
    </subcellularLocation>
</comment>
<feature type="domain" description="ADF-H" evidence="9">
    <location>
        <begin position="5"/>
        <end position="131"/>
    </location>
</feature>
<dbReference type="InterPro" id="IPR028458">
    <property type="entry name" value="Twinfilin"/>
</dbReference>
<dbReference type="OrthoDB" id="10006997at2759"/>
<dbReference type="CDD" id="cd11285">
    <property type="entry name" value="ADF_Twf-N_like"/>
    <property type="match status" value="1"/>
</dbReference>
<dbReference type="InterPro" id="IPR029006">
    <property type="entry name" value="ADF-H/Gelsolin-like_dom_sf"/>
</dbReference>
<name>A0A1G4JDN0_9SACH</name>
<evidence type="ECO:0000256" key="5">
    <source>
        <dbReference type="ARBA" id="ARBA00023203"/>
    </source>
</evidence>
<keyword evidence="4" id="KW-0677">Repeat</keyword>
<keyword evidence="6" id="KW-0206">Cytoskeleton</keyword>
<proteinExistence type="inferred from homology"/>
<comment type="similarity">
    <text evidence="2">Belongs to the actin-binding proteins ADF family. Twinfilin subfamily.</text>
</comment>
<protein>
    <submittedName>
        <fullName evidence="10">LAMI_0D09692g1_1</fullName>
    </submittedName>
</protein>
<dbReference type="GO" id="GO:0051016">
    <property type="term" value="P:barbed-end actin filament capping"/>
    <property type="evidence" value="ECO:0007669"/>
    <property type="project" value="TreeGrafter"/>
</dbReference>
<keyword evidence="3" id="KW-0963">Cytoplasm</keyword>
<comment type="subunit">
    <text evidence="7">Interacts with G-actin; ADP-actin form.</text>
</comment>
<evidence type="ECO:0000256" key="8">
    <source>
        <dbReference type="SAM" id="MobiDB-lite"/>
    </source>
</evidence>
<dbReference type="EMBL" id="LT598463">
    <property type="protein sequence ID" value="SCU88330.1"/>
    <property type="molecule type" value="Genomic_DNA"/>
</dbReference>